<keyword evidence="2" id="KW-0560">Oxidoreductase</keyword>
<comment type="caution">
    <text evidence="3">The sequence shown here is derived from an EMBL/GenBank/DDBJ whole genome shotgun (WGS) entry which is preliminary data.</text>
</comment>
<dbReference type="AlphaFoldDB" id="A0A9W8WPB9"/>
<protein>
    <submittedName>
        <fullName evidence="3">Uncharacterized protein</fullName>
    </submittedName>
</protein>
<evidence type="ECO:0000256" key="2">
    <source>
        <dbReference type="ARBA" id="ARBA00023002"/>
    </source>
</evidence>
<dbReference type="InterPro" id="IPR002347">
    <property type="entry name" value="SDR_fam"/>
</dbReference>
<evidence type="ECO:0000256" key="1">
    <source>
        <dbReference type="ARBA" id="ARBA00006484"/>
    </source>
</evidence>
<comment type="similarity">
    <text evidence="1">Belongs to the short-chain dehydrogenases/reductases (SDR) family.</text>
</comment>
<organism evidence="3 4">
    <name type="scientific">Didymella glomerata</name>
    <dbReference type="NCBI Taxonomy" id="749621"/>
    <lineage>
        <taxon>Eukaryota</taxon>
        <taxon>Fungi</taxon>
        <taxon>Dikarya</taxon>
        <taxon>Ascomycota</taxon>
        <taxon>Pezizomycotina</taxon>
        <taxon>Dothideomycetes</taxon>
        <taxon>Pleosporomycetidae</taxon>
        <taxon>Pleosporales</taxon>
        <taxon>Pleosporineae</taxon>
        <taxon>Didymellaceae</taxon>
        <taxon>Didymella</taxon>
    </lineage>
</organism>
<dbReference type="Proteomes" id="UP001140562">
    <property type="component" value="Unassembled WGS sequence"/>
</dbReference>
<dbReference type="EMBL" id="JAPEUV010000241">
    <property type="protein sequence ID" value="KAJ4329966.1"/>
    <property type="molecule type" value="Genomic_DNA"/>
</dbReference>
<dbReference type="Gene3D" id="3.40.50.720">
    <property type="entry name" value="NAD(P)-binding Rossmann-like Domain"/>
    <property type="match status" value="1"/>
</dbReference>
<dbReference type="SUPFAM" id="SSF51735">
    <property type="entry name" value="NAD(P)-binding Rossmann-fold domains"/>
    <property type="match status" value="1"/>
</dbReference>
<proteinExistence type="inferred from homology"/>
<dbReference type="PANTHER" id="PTHR43669">
    <property type="entry name" value="5-KETO-D-GLUCONATE 5-REDUCTASE"/>
    <property type="match status" value="1"/>
</dbReference>
<dbReference type="GO" id="GO:0016491">
    <property type="term" value="F:oxidoreductase activity"/>
    <property type="evidence" value="ECO:0007669"/>
    <property type="project" value="UniProtKB-KW"/>
</dbReference>
<evidence type="ECO:0000313" key="3">
    <source>
        <dbReference type="EMBL" id="KAJ4329966.1"/>
    </source>
</evidence>
<dbReference type="PRINTS" id="PR00081">
    <property type="entry name" value="GDHRDH"/>
</dbReference>
<dbReference type="Pfam" id="PF00106">
    <property type="entry name" value="adh_short"/>
    <property type="match status" value="1"/>
</dbReference>
<reference evidence="3" key="1">
    <citation type="submission" date="2022-10" db="EMBL/GenBank/DDBJ databases">
        <title>Tapping the CABI collections for fungal endophytes: first genome assemblies for Collariella, Neodidymelliopsis, Ascochyta clinopodiicola, Didymella pomorum, Didymosphaeria variabile, Neocosmospora piperis and Neocucurbitaria cava.</title>
        <authorList>
            <person name="Hill R."/>
        </authorList>
    </citation>
    <scope>NUCLEOTIDE SEQUENCE</scope>
    <source>
        <strain evidence="3">IMI 360193</strain>
    </source>
</reference>
<gene>
    <name evidence="3" type="ORF">N0V87_010413</name>
</gene>
<dbReference type="InterPro" id="IPR036291">
    <property type="entry name" value="NAD(P)-bd_dom_sf"/>
</dbReference>
<accession>A0A9W8WPB9</accession>
<keyword evidence="4" id="KW-1185">Reference proteome</keyword>
<name>A0A9W8WPB9_9PLEO</name>
<dbReference type="OrthoDB" id="5840532at2759"/>
<dbReference type="PANTHER" id="PTHR43669:SF3">
    <property type="entry name" value="ALCOHOL DEHYDROGENASE, PUTATIVE (AFU_ORTHOLOGUE AFUA_3G03445)-RELATED"/>
    <property type="match status" value="1"/>
</dbReference>
<sequence>MSLFKRTEVAFVTGAASGIGRATALQFVADGICQVALIDISEEGLKETATLATGKNGDAKVITVIADVSRADDVDRAVTETVKAFGRIDYSVNSAGTGGLFGPITEQKEETLDKTLSINVKGIWLCERAQIAQMLKQDLRPLK</sequence>
<evidence type="ECO:0000313" key="4">
    <source>
        <dbReference type="Proteomes" id="UP001140562"/>
    </source>
</evidence>
<dbReference type="CDD" id="cd05233">
    <property type="entry name" value="SDR_c"/>
    <property type="match status" value="1"/>
</dbReference>